<reference evidence="2" key="2">
    <citation type="submission" date="2023-07" db="EMBL/GenBank/DDBJ databases">
        <authorList>
            <consortium name="Lawrence Berkeley National Laboratory"/>
            <person name="Haridas S."/>
            <person name="Hensen N."/>
            <person name="Bonometti L."/>
            <person name="Westerberg I."/>
            <person name="Brannstrom I.O."/>
            <person name="Guillou S."/>
            <person name="Cros-Aarteil S."/>
            <person name="Calhoun S."/>
            <person name="Kuo A."/>
            <person name="Mondo S."/>
            <person name="Pangilinan J."/>
            <person name="Riley R."/>
            <person name="LaButti K."/>
            <person name="Andreopoulos B."/>
            <person name="Lipzen A."/>
            <person name="Chen C."/>
            <person name="Yanf M."/>
            <person name="Daum C."/>
            <person name="Ng V."/>
            <person name="Clum A."/>
            <person name="Steindorff A."/>
            <person name="Ohm R."/>
            <person name="Martin F."/>
            <person name="Silar P."/>
            <person name="Natvig D."/>
            <person name="Lalanne C."/>
            <person name="Gautier V."/>
            <person name="Ament-velasquez S.L."/>
            <person name="Kruys A."/>
            <person name="Hutchinson M.I."/>
            <person name="Powell A.J."/>
            <person name="Barry K."/>
            <person name="Miller A.N."/>
            <person name="Grigoriev I.V."/>
            <person name="Debuchy R."/>
            <person name="Gladieux P."/>
            <person name="Thoren M.H."/>
            <person name="Johannesson H."/>
        </authorList>
    </citation>
    <scope>NUCLEOTIDE SEQUENCE</scope>
    <source>
        <strain evidence="2">FGSC 1904</strain>
    </source>
</reference>
<dbReference type="SUPFAM" id="SSF57756">
    <property type="entry name" value="Retrovirus zinc finger-like domains"/>
    <property type="match status" value="1"/>
</dbReference>
<accession>A0AAE0PK38</accession>
<feature type="region of interest" description="Disordered" evidence="1">
    <location>
        <begin position="1"/>
        <end position="82"/>
    </location>
</feature>
<feature type="region of interest" description="Disordered" evidence="1">
    <location>
        <begin position="225"/>
        <end position="249"/>
    </location>
</feature>
<evidence type="ECO:0000256" key="1">
    <source>
        <dbReference type="SAM" id="MobiDB-lite"/>
    </source>
</evidence>
<name>A0AAE0PK38_SORBR</name>
<feature type="compositionally biased region" description="Low complexity" evidence="1">
    <location>
        <begin position="38"/>
        <end position="48"/>
    </location>
</feature>
<dbReference type="GO" id="GO:0008270">
    <property type="term" value="F:zinc ion binding"/>
    <property type="evidence" value="ECO:0007669"/>
    <property type="project" value="InterPro"/>
</dbReference>
<dbReference type="InterPro" id="IPR036875">
    <property type="entry name" value="Znf_CCHC_sf"/>
</dbReference>
<evidence type="ECO:0008006" key="4">
    <source>
        <dbReference type="Google" id="ProtNLM"/>
    </source>
</evidence>
<evidence type="ECO:0000313" key="3">
    <source>
        <dbReference type="Proteomes" id="UP001281003"/>
    </source>
</evidence>
<dbReference type="Gene3D" id="4.10.60.10">
    <property type="entry name" value="Zinc finger, CCHC-type"/>
    <property type="match status" value="1"/>
</dbReference>
<feature type="region of interest" description="Disordered" evidence="1">
    <location>
        <begin position="487"/>
        <end position="508"/>
    </location>
</feature>
<comment type="caution">
    <text evidence="2">The sequence shown here is derived from an EMBL/GenBank/DDBJ whole genome shotgun (WGS) entry which is preliminary data.</text>
</comment>
<evidence type="ECO:0000313" key="2">
    <source>
        <dbReference type="EMBL" id="KAK3401279.1"/>
    </source>
</evidence>
<dbReference type="Proteomes" id="UP001281003">
    <property type="component" value="Unassembled WGS sequence"/>
</dbReference>
<protein>
    <recommendedName>
        <fullName evidence="4">CCHC-type domain-containing protein</fullName>
    </recommendedName>
</protein>
<sequence>MDRDSRASSYHDRDRDPNQDRGRNQGRGQYRGQGRGQYRGQYRGQTRGRSPRGRRSLSPPPSSNRQERDRQDTSRVNLSTASRIQRVIQSEAFEALTIEDLPRPQDIQGPSSGAYIFPCVPEAAISFEHPKAPGKPDLLERVNPRDKGSLHWYSPAVKDGKFRIKSTLSDEALEHLVNTIKYLGKQRGAVSLNMDLQLLTPENATEHHYRTARAYDQVRQSANITNRHPSQAPARSASLATLPARRPEPKQATELLSYTDNGPEQPQLICGNCKKPGHTLADCVMANKKSGFVEGCPHCNDSEHLFDECEASSRDEKARFLQALEYMYLKRFNKPMILTQKYPWPYVVMMTVPQLVKETGEDITVDEYMEREKFHPPNHSYPWSTDFARDVMTCSSVQVQLRFKRTHPCDFDYQEDDALERLPVDTSYRKKSESFTELMKAFAEKKWTVPVPPTSKQQRVYTDRGAHMSNNIRRLLDDYNLLPTSIQTRKSTKRKSVKEEDNDARPNPLDVVNRYERIRSKAREETAEKRPENMIPAQGFQRPWVEAKSRHGVELMEIFDECDGNVDMEGAHSHFTWTTKGWYLGSTWNTDKPTYQLVDKEGEWCAYWAVWSYIHLSSDDFDKLPRGEHEGNTMKRLSLETIDDILLKWKRGQLPALRKGGLNSGR</sequence>
<dbReference type="AlphaFoldDB" id="A0AAE0PK38"/>
<dbReference type="GO" id="GO:0003676">
    <property type="term" value="F:nucleic acid binding"/>
    <property type="evidence" value="ECO:0007669"/>
    <property type="project" value="InterPro"/>
</dbReference>
<proteinExistence type="predicted"/>
<organism evidence="2 3">
    <name type="scientific">Sordaria brevicollis</name>
    <dbReference type="NCBI Taxonomy" id="83679"/>
    <lineage>
        <taxon>Eukaryota</taxon>
        <taxon>Fungi</taxon>
        <taxon>Dikarya</taxon>
        <taxon>Ascomycota</taxon>
        <taxon>Pezizomycotina</taxon>
        <taxon>Sordariomycetes</taxon>
        <taxon>Sordariomycetidae</taxon>
        <taxon>Sordariales</taxon>
        <taxon>Sordariaceae</taxon>
        <taxon>Sordaria</taxon>
    </lineage>
</organism>
<reference evidence="2" key="1">
    <citation type="journal article" date="2023" name="Mol. Phylogenet. Evol.">
        <title>Genome-scale phylogeny and comparative genomics of the fungal order Sordariales.</title>
        <authorList>
            <person name="Hensen N."/>
            <person name="Bonometti L."/>
            <person name="Westerberg I."/>
            <person name="Brannstrom I.O."/>
            <person name="Guillou S."/>
            <person name="Cros-Aarteil S."/>
            <person name="Calhoun S."/>
            <person name="Haridas S."/>
            <person name="Kuo A."/>
            <person name="Mondo S."/>
            <person name="Pangilinan J."/>
            <person name="Riley R."/>
            <person name="LaButti K."/>
            <person name="Andreopoulos B."/>
            <person name="Lipzen A."/>
            <person name="Chen C."/>
            <person name="Yan M."/>
            <person name="Daum C."/>
            <person name="Ng V."/>
            <person name="Clum A."/>
            <person name="Steindorff A."/>
            <person name="Ohm R.A."/>
            <person name="Martin F."/>
            <person name="Silar P."/>
            <person name="Natvig D.O."/>
            <person name="Lalanne C."/>
            <person name="Gautier V."/>
            <person name="Ament-Velasquez S.L."/>
            <person name="Kruys A."/>
            <person name="Hutchinson M.I."/>
            <person name="Powell A.J."/>
            <person name="Barry K."/>
            <person name="Miller A.N."/>
            <person name="Grigoriev I.V."/>
            <person name="Debuchy R."/>
            <person name="Gladieux P."/>
            <person name="Hiltunen Thoren M."/>
            <person name="Johannesson H."/>
        </authorList>
    </citation>
    <scope>NUCLEOTIDE SEQUENCE</scope>
    <source>
        <strain evidence="2">FGSC 1904</strain>
    </source>
</reference>
<feature type="compositionally biased region" description="Basic and acidic residues" evidence="1">
    <location>
        <begin position="1"/>
        <end position="23"/>
    </location>
</feature>
<gene>
    <name evidence="2" type="ORF">B0T20DRAFT_466374</name>
</gene>
<dbReference type="EMBL" id="JAUTDP010000002">
    <property type="protein sequence ID" value="KAK3401279.1"/>
    <property type="molecule type" value="Genomic_DNA"/>
</dbReference>
<keyword evidence="3" id="KW-1185">Reference proteome</keyword>